<keyword evidence="2" id="KW-1185">Reference proteome</keyword>
<reference evidence="1 2" key="1">
    <citation type="submission" date="2020-01" db="EMBL/GenBank/DDBJ databases">
        <authorList>
            <consortium name="DOE Joint Genome Institute"/>
            <person name="Haridas S."/>
            <person name="Albert R."/>
            <person name="Binder M."/>
            <person name="Bloem J."/>
            <person name="Labutti K."/>
            <person name="Salamov A."/>
            <person name="Andreopoulos B."/>
            <person name="Baker S.E."/>
            <person name="Barry K."/>
            <person name="Bills G."/>
            <person name="Bluhm B.H."/>
            <person name="Cannon C."/>
            <person name="Castanera R."/>
            <person name="Culley D.E."/>
            <person name="Daum C."/>
            <person name="Ezra D."/>
            <person name="Gonzalez J.B."/>
            <person name="Henrissat B."/>
            <person name="Kuo A."/>
            <person name="Liang C."/>
            <person name="Lipzen A."/>
            <person name="Lutzoni F."/>
            <person name="Magnuson J."/>
            <person name="Mondo S."/>
            <person name="Nolan M."/>
            <person name="Ohm R."/>
            <person name="Pangilinan J."/>
            <person name="Park H.-J.H."/>
            <person name="Ramirez L."/>
            <person name="Alfaro M."/>
            <person name="Sun H."/>
            <person name="Tritt A."/>
            <person name="Yoshinaga Y."/>
            <person name="Zwiers L.-H.L."/>
            <person name="Turgeon B.G."/>
            <person name="Goodwin S.B."/>
            <person name="Spatafora J.W."/>
            <person name="Crous P.W."/>
            <person name="Grigoriev I.V."/>
        </authorList>
    </citation>
    <scope>NUCLEOTIDE SEQUENCE [LARGE SCALE GENOMIC DNA]</scope>
    <source>
        <strain evidence="1 2">CBS 611.86</strain>
    </source>
</reference>
<gene>
    <name evidence="1" type="ORF">BDV95DRAFT_592083</name>
</gene>
<dbReference type="AlphaFoldDB" id="A0A7C8MH97"/>
<name>A0A7C8MH97_9PLEO</name>
<protein>
    <submittedName>
        <fullName evidence="1">Uncharacterized protein</fullName>
    </submittedName>
</protein>
<comment type="caution">
    <text evidence="1">The sequence shown here is derived from an EMBL/GenBank/DDBJ whole genome shotgun (WGS) entry which is preliminary data.</text>
</comment>
<accession>A0A7C8MH97</accession>
<proteinExistence type="predicted"/>
<dbReference type="OrthoDB" id="5230585at2759"/>
<evidence type="ECO:0000313" key="2">
    <source>
        <dbReference type="Proteomes" id="UP000481861"/>
    </source>
</evidence>
<evidence type="ECO:0000313" key="1">
    <source>
        <dbReference type="EMBL" id="KAF2875383.1"/>
    </source>
</evidence>
<sequence length="370" mass="42798">MAQPIDIHTKVGELHKVLGAYRQLFHLEDFRNFKHILQRCNDRTRVRIKESHRATKKKWLNAFGEEVQLEADADQDSSKHLELSHYVLDYIFRGYPELALFQRGGPNKPLPVAADMKYFLRRERILSREAETDYNAGVEEAIEEWRAQEEWRPILGFYTNVNVRRVVSKVHAFGLEDFEDLTMDDFVPTLNREELKHKVKTITTRFLRVFQLASVLGNVEVMVHQQTHRIARVKEDSAKFFQTIYNKLREHEELGHVYVAPKSMYEPTFKCISEIDATTVVVSLNPDMPLRQILADLIRQPGTDFEPPAAILCKHVVETLSDPDLSNLPAAMYEGNDPYSLNVTSGFLKYLGYHIGQLESSSYSLYIPEG</sequence>
<dbReference type="Proteomes" id="UP000481861">
    <property type="component" value="Unassembled WGS sequence"/>
</dbReference>
<dbReference type="EMBL" id="JAADJZ010000005">
    <property type="protein sequence ID" value="KAF2875383.1"/>
    <property type="molecule type" value="Genomic_DNA"/>
</dbReference>
<organism evidence="1 2">
    <name type="scientific">Massariosphaeria phaeospora</name>
    <dbReference type="NCBI Taxonomy" id="100035"/>
    <lineage>
        <taxon>Eukaryota</taxon>
        <taxon>Fungi</taxon>
        <taxon>Dikarya</taxon>
        <taxon>Ascomycota</taxon>
        <taxon>Pezizomycotina</taxon>
        <taxon>Dothideomycetes</taxon>
        <taxon>Pleosporomycetidae</taxon>
        <taxon>Pleosporales</taxon>
        <taxon>Pleosporales incertae sedis</taxon>
        <taxon>Massariosphaeria</taxon>
    </lineage>
</organism>